<organism evidence="2 3">
    <name type="scientific">Uncinocarpus reesii (strain UAMH 1704)</name>
    <dbReference type="NCBI Taxonomy" id="336963"/>
    <lineage>
        <taxon>Eukaryota</taxon>
        <taxon>Fungi</taxon>
        <taxon>Dikarya</taxon>
        <taxon>Ascomycota</taxon>
        <taxon>Pezizomycotina</taxon>
        <taxon>Eurotiomycetes</taxon>
        <taxon>Eurotiomycetidae</taxon>
        <taxon>Onygenales</taxon>
        <taxon>Onygenaceae</taxon>
        <taxon>Uncinocarpus</taxon>
    </lineage>
</organism>
<dbReference type="GeneID" id="8443632"/>
<sequence>MSGKKGENVSQTRRRIVPAQPVPDTGPRHAPVASPASQRTFFFVDDKSSSKGKRAHVMKHHIQEKKKEQRRLLSQVVVAQGARGARALPWTRKPDEPSQPAADTNKTHTFALRTMTPVVWTEDTDKKNDAPLPVKAPPAPTHSGCLLCHQFTISASRTDPFCTLPMDITDESQQLVDCWTKKLAYWSGQNTHMKIAGFKQAILNPMTFHVAILTYCARYKAHVFGAEQTPQSIQYLSTAERSLARYIANASDPYDQNIIMAFAALSLQEERYGCKEKAMKLVNQAMVRLRPRAGQYHFQDVYVHYVRYTMSPRGTVRNPADAHLLLSFLRSAESAAQDHQFISQIPIREEIFQFSTPLHLLLSSGPQPSHVPNEERKWVVKYGSLHDFCRIASLIYITAALLDYRGSADRTARFLEQLLERVDQHRLNRWPSTETLVWMLLEEPASPDLKNPQRAWLVGDMLEVVRKLPWQLNYQFSELLLRYLMLRPPDLEISLSRFERDLWAHLSPQEAVPTIFG</sequence>
<evidence type="ECO:0000313" key="3">
    <source>
        <dbReference type="Proteomes" id="UP000002058"/>
    </source>
</evidence>
<dbReference type="KEGG" id="ure:UREG_00686"/>
<dbReference type="RefSeq" id="XP_002541172.1">
    <property type="nucleotide sequence ID" value="XM_002541126.1"/>
</dbReference>
<proteinExistence type="predicted"/>
<dbReference type="PANTHER" id="PTHR37540">
    <property type="entry name" value="TRANSCRIPTION FACTOR (ACR-2), PUTATIVE-RELATED-RELATED"/>
    <property type="match status" value="1"/>
</dbReference>
<protein>
    <submittedName>
        <fullName evidence="2">Uncharacterized protein</fullName>
    </submittedName>
</protein>
<dbReference type="Proteomes" id="UP000002058">
    <property type="component" value="Unassembled WGS sequence"/>
</dbReference>
<feature type="region of interest" description="Disordered" evidence="1">
    <location>
        <begin position="1"/>
        <end position="55"/>
    </location>
</feature>
<name>C4JDC6_UNCRE</name>
<dbReference type="VEuPathDB" id="FungiDB:UREG_00686"/>
<dbReference type="eggNOG" id="ENOG502RQFM">
    <property type="taxonomic scope" value="Eukaryota"/>
</dbReference>
<keyword evidence="3" id="KW-1185">Reference proteome</keyword>
<dbReference type="AlphaFoldDB" id="C4JDC6"/>
<dbReference type="HOGENOM" id="CLU_042443_0_0_1"/>
<dbReference type="EMBL" id="CH476615">
    <property type="protein sequence ID" value="EEP75839.1"/>
    <property type="molecule type" value="Genomic_DNA"/>
</dbReference>
<gene>
    <name evidence="2" type="ORF">UREG_00686</name>
</gene>
<reference evidence="3" key="1">
    <citation type="journal article" date="2009" name="Genome Res.">
        <title>Comparative genomic analyses of the human fungal pathogens Coccidioides and their relatives.</title>
        <authorList>
            <person name="Sharpton T.J."/>
            <person name="Stajich J.E."/>
            <person name="Rounsley S.D."/>
            <person name="Gardner M.J."/>
            <person name="Wortman J.R."/>
            <person name="Jordar V.S."/>
            <person name="Maiti R."/>
            <person name="Kodira C.D."/>
            <person name="Neafsey D.E."/>
            <person name="Zeng Q."/>
            <person name="Hung C.-Y."/>
            <person name="McMahan C."/>
            <person name="Muszewska A."/>
            <person name="Grynberg M."/>
            <person name="Mandel M.A."/>
            <person name="Kellner E.M."/>
            <person name="Barker B.M."/>
            <person name="Galgiani J.N."/>
            <person name="Orbach M.J."/>
            <person name="Kirkland T.N."/>
            <person name="Cole G.T."/>
            <person name="Henn M.R."/>
            <person name="Birren B.W."/>
            <person name="Taylor J.W."/>
        </authorList>
    </citation>
    <scope>NUCLEOTIDE SEQUENCE [LARGE SCALE GENOMIC DNA]</scope>
    <source>
        <strain evidence="3">UAMH 1704</strain>
    </source>
</reference>
<evidence type="ECO:0000256" key="1">
    <source>
        <dbReference type="SAM" id="MobiDB-lite"/>
    </source>
</evidence>
<dbReference type="PANTHER" id="PTHR37540:SF10">
    <property type="entry name" value="SIGMA-70 REGION 2 FAMILY PROTEIN"/>
    <property type="match status" value="1"/>
</dbReference>
<evidence type="ECO:0000313" key="2">
    <source>
        <dbReference type="EMBL" id="EEP75839.1"/>
    </source>
</evidence>
<dbReference type="OMA" id="EKRAHVM"/>
<dbReference type="InParanoid" id="C4JDC6"/>
<dbReference type="OrthoDB" id="4206571at2759"/>
<accession>C4JDC6</accession>